<feature type="transmembrane region" description="Helical" evidence="17">
    <location>
        <begin position="175"/>
        <end position="192"/>
    </location>
</feature>
<keyword evidence="2" id="KW-0813">Transport</keyword>
<keyword evidence="6" id="KW-0598">Phosphotransferase system</keyword>
<dbReference type="NCBIfam" id="TIGR00830">
    <property type="entry name" value="PTBA"/>
    <property type="match status" value="1"/>
</dbReference>
<feature type="transmembrane region" description="Helical" evidence="17">
    <location>
        <begin position="106"/>
        <end position="137"/>
    </location>
</feature>
<dbReference type="InterPro" id="IPR036878">
    <property type="entry name" value="Glu_permease_IIB"/>
</dbReference>
<feature type="domain" description="PTS EIIA type-1" evidence="18">
    <location>
        <begin position="490"/>
        <end position="594"/>
    </location>
</feature>
<dbReference type="Gene3D" id="2.70.70.10">
    <property type="entry name" value="Glucose Permease (Domain IIA)"/>
    <property type="match status" value="1"/>
</dbReference>
<dbReference type="EMBL" id="BDEC01000039">
    <property type="protein sequence ID" value="GBD68282.1"/>
    <property type="molecule type" value="Genomic_DNA"/>
</dbReference>
<protein>
    <recommendedName>
        <fullName evidence="14">PTS system sucrose-specific EIIBCA component</fullName>
        <ecNumber evidence="11">2.7.1.211</ecNumber>
    </recommendedName>
    <alternativeName>
        <fullName evidence="15">EIIBCA-Scr</fullName>
    </alternativeName>
</protein>
<evidence type="ECO:0000256" key="6">
    <source>
        <dbReference type="ARBA" id="ARBA00022683"/>
    </source>
</evidence>
<dbReference type="Gene3D" id="3.30.1360.60">
    <property type="entry name" value="Glucose permease domain IIB"/>
    <property type="match status" value="1"/>
</dbReference>
<evidence type="ECO:0000259" key="19">
    <source>
        <dbReference type="PROSITE" id="PS51098"/>
    </source>
</evidence>
<evidence type="ECO:0000256" key="8">
    <source>
        <dbReference type="ARBA" id="ARBA00022777"/>
    </source>
</evidence>
<feature type="transmembrane region" description="Helical" evidence="17">
    <location>
        <begin position="212"/>
        <end position="229"/>
    </location>
</feature>
<keyword evidence="22" id="KW-1185">Reference proteome</keyword>
<evidence type="ECO:0000256" key="2">
    <source>
        <dbReference type="ARBA" id="ARBA00022448"/>
    </source>
</evidence>
<dbReference type="SUPFAM" id="SSF55604">
    <property type="entry name" value="Glucose permease domain IIB"/>
    <property type="match status" value="1"/>
</dbReference>
<sequence length="621" mass="66752">MDYKQTAKEIVTALGGKDNISLLNHCSTRLRITLKNDNKADSAALEKIDGVLGVRKNVQYQIIIGNDVVEVYQEVNDIVGNIANEDEQDEVGQNESRQKRSIGSTILDFIIAVFQPLVPAIAGGGVLKSILLLLAAIGVMDDGSSTYQILDNVGTAPLYFLPILVAVTSANKLKVNPLVAISAVGALLLPIMNELIAGNATFLSINVQEIDYSSQVFPAILTVLFYAQMEKGFNKITPKSIRVFFVPMMSLLLTVPTSLLILGPLGYNFGTLFSSAIIWLYSHLGWVATGVLAGILPFMVVTGMHKAMIPYAVSSMSGLGRESLYMPASLAHNIAESGACFAVALKTKDKRLRPTAISAGVSALFGITEPALYGVTILHKKVLYSVILASIIGGSFSGLMMLEAFAVVGPGLASITMFIDPQNSMNIIWAFAAFGISFVAAFIAAIILYKDETIQEEKSEIAKEEMDKNKDVILESPVKGEVLPLTRVNDDVFSSGLVGDGLAVEPTEGQLTAPVAGEVTMVFETNHALGIKTDNGAELLLHIGVDTVKMDGKGFHSYVQQGDRVEQGQQLITFDIDQIKRSGYEATVICVVTNNNFEVIPSIDQGNVSFEDQLFTVSQLA</sequence>
<dbReference type="InterPro" id="IPR003352">
    <property type="entry name" value="PTS_EIIC"/>
</dbReference>
<evidence type="ECO:0000256" key="9">
    <source>
        <dbReference type="ARBA" id="ARBA00022989"/>
    </source>
</evidence>
<dbReference type="InterPro" id="IPR013013">
    <property type="entry name" value="PTS_EIIC_1"/>
</dbReference>
<dbReference type="GO" id="GO:0015771">
    <property type="term" value="P:trehalose transport"/>
    <property type="evidence" value="ECO:0007669"/>
    <property type="project" value="TreeGrafter"/>
</dbReference>
<evidence type="ECO:0000256" key="13">
    <source>
        <dbReference type="ARBA" id="ARBA00048931"/>
    </source>
</evidence>
<evidence type="ECO:0000259" key="20">
    <source>
        <dbReference type="PROSITE" id="PS51103"/>
    </source>
</evidence>
<dbReference type="PROSITE" id="PS51098">
    <property type="entry name" value="PTS_EIIB_TYPE_1"/>
    <property type="match status" value="1"/>
</dbReference>
<feature type="active site" description="Phosphocysteine intermediate; for EIIB activity" evidence="16">
    <location>
        <position position="26"/>
    </location>
</feature>
<reference evidence="21 22" key="1">
    <citation type="submission" date="2016-05" db="EMBL/GenBank/DDBJ databases">
        <title>Whole genome sequencing of Tetragenococcus halophilus subsp. halophilus NISL 7118.</title>
        <authorList>
            <person name="Shiwa Y."/>
            <person name="Nishimura I."/>
            <person name="Yoshikawa H."/>
            <person name="Koyama Y."/>
            <person name="Oguma T."/>
        </authorList>
    </citation>
    <scope>NUCLEOTIDE SEQUENCE [LARGE SCALE GENOMIC DNA]</scope>
    <source>
        <strain evidence="21 22">NISL 7118</strain>
    </source>
</reference>
<comment type="function">
    <text evidence="12">The phosphoenolpyruvate-dependent sugar phosphotransferase system (sugar PTS), a major carbohydrate active transport system, catalyzes the phosphorylation of incoming sugar substrates concomitantly with their translocation across the cell membrane. This system is involved in sucrose transport.</text>
</comment>
<evidence type="ECO:0000313" key="22">
    <source>
        <dbReference type="Proteomes" id="UP000236214"/>
    </source>
</evidence>
<keyword evidence="9 17" id="KW-1133">Transmembrane helix</keyword>
<dbReference type="PANTHER" id="PTHR30175">
    <property type="entry name" value="PHOSPHOTRANSFERASE SYSTEM TRANSPORT PROTEIN"/>
    <property type="match status" value="1"/>
</dbReference>
<dbReference type="InterPro" id="IPR018113">
    <property type="entry name" value="PTrfase_EIIB_Cys"/>
</dbReference>
<gene>
    <name evidence="21" type="primary">bglP</name>
    <name evidence="21" type="ORF">TEHN7118_1088</name>
</gene>
<keyword evidence="7 17" id="KW-0812">Transmembrane</keyword>
<evidence type="ECO:0000256" key="17">
    <source>
        <dbReference type="SAM" id="Phobius"/>
    </source>
</evidence>
<dbReference type="InterPro" id="IPR011297">
    <property type="entry name" value="PTS_IIABC_b_glu"/>
</dbReference>
<feature type="transmembrane region" description="Helical" evidence="17">
    <location>
        <begin position="283"/>
        <end position="303"/>
    </location>
</feature>
<dbReference type="AlphaFoldDB" id="A0A2H6CTG5"/>
<dbReference type="InterPro" id="IPR011055">
    <property type="entry name" value="Dup_hybrid_motif"/>
</dbReference>
<evidence type="ECO:0000256" key="16">
    <source>
        <dbReference type="PROSITE-ProRule" id="PRU00421"/>
    </source>
</evidence>
<dbReference type="SUPFAM" id="SSF51261">
    <property type="entry name" value="Duplicated hybrid motif"/>
    <property type="match status" value="1"/>
</dbReference>
<dbReference type="GO" id="GO:0005886">
    <property type="term" value="C:plasma membrane"/>
    <property type="evidence" value="ECO:0007669"/>
    <property type="project" value="UniProtKB-SubCell"/>
</dbReference>
<feature type="transmembrane region" description="Helical" evidence="17">
    <location>
        <begin position="241"/>
        <end position="263"/>
    </location>
</feature>
<name>A0A2H6CTG5_TETHA</name>
<feature type="transmembrane region" description="Helical" evidence="17">
    <location>
        <begin position="149"/>
        <end position="168"/>
    </location>
</feature>
<keyword evidence="5 21" id="KW-0808">Transferase</keyword>
<dbReference type="PROSITE" id="PS51103">
    <property type="entry name" value="PTS_EIIC_TYPE_1"/>
    <property type="match status" value="1"/>
</dbReference>
<dbReference type="GO" id="GO:0090589">
    <property type="term" value="F:protein-phosphocysteine-trehalose phosphotransferase system transporter activity"/>
    <property type="evidence" value="ECO:0007669"/>
    <property type="project" value="TreeGrafter"/>
</dbReference>
<dbReference type="GO" id="GO:0016301">
    <property type="term" value="F:kinase activity"/>
    <property type="evidence" value="ECO:0007669"/>
    <property type="project" value="UniProtKB-KW"/>
</dbReference>
<dbReference type="CDD" id="cd00212">
    <property type="entry name" value="PTS_IIB_glc"/>
    <property type="match status" value="1"/>
</dbReference>
<keyword evidence="3" id="KW-1003">Cell membrane</keyword>
<evidence type="ECO:0000256" key="7">
    <source>
        <dbReference type="ARBA" id="ARBA00022692"/>
    </source>
</evidence>
<evidence type="ECO:0000256" key="10">
    <source>
        <dbReference type="ARBA" id="ARBA00023136"/>
    </source>
</evidence>
<dbReference type="Pfam" id="PF02378">
    <property type="entry name" value="PTS_EIIC"/>
    <property type="match status" value="1"/>
</dbReference>
<dbReference type="PROSITE" id="PS51093">
    <property type="entry name" value="PTS_EIIA_TYPE_1"/>
    <property type="match status" value="1"/>
</dbReference>
<evidence type="ECO:0000256" key="14">
    <source>
        <dbReference type="ARBA" id="ARBA00074554"/>
    </source>
</evidence>
<feature type="domain" description="PTS EIIC type-1" evidence="20">
    <location>
        <begin position="108"/>
        <end position="464"/>
    </location>
</feature>
<comment type="subcellular location">
    <subcellularLocation>
        <location evidence="1">Cell membrane</location>
        <topology evidence="1">Multi-pass membrane protein</topology>
    </subcellularLocation>
</comment>
<dbReference type="EC" id="2.7.1.211" evidence="11"/>
<keyword evidence="4" id="KW-0762">Sugar transport</keyword>
<evidence type="ECO:0000259" key="18">
    <source>
        <dbReference type="PROSITE" id="PS51093"/>
    </source>
</evidence>
<dbReference type="InterPro" id="IPR001996">
    <property type="entry name" value="PTS_IIB_1"/>
</dbReference>
<organism evidence="21 22">
    <name type="scientific">Tetragenococcus halophilus subsp. halophilus</name>
    <dbReference type="NCBI Taxonomy" id="1513897"/>
    <lineage>
        <taxon>Bacteria</taxon>
        <taxon>Bacillati</taxon>
        <taxon>Bacillota</taxon>
        <taxon>Bacilli</taxon>
        <taxon>Lactobacillales</taxon>
        <taxon>Enterococcaceae</taxon>
        <taxon>Tetragenococcus</taxon>
    </lineage>
</organism>
<dbReference type="FunFam" id="2.70.70.10:FF:000001">
    <property type="entry name" value="PTS system glucose-specific IIA component"/>
    <property type="match status" value="1"/>
</dbReference>
<dbReference type="Pfam" id="PF00358">
    <property type="entry name" value="PTS_EIIA_1"/>
    <property type="match status" value="1"/>
</dbReference>
<dbReference type="PROSITE" id="PS00371">
    <property type="entry name" value="PTS_EIIA_TYPE_1_HIS"/>
    <property type="match status" value="1"/>
</dbReference>
<evidence type="ECO:0000313" key="21">
    <source>
        <dbReference type="EMBL" id="GBD68282.1"/>
    </source>
</evidence>
<accession>A0A2H6CTG5</accession>
<dbReference type="PROSITE" id="PS01035">
    <property type="entry name" value="PTS_EIIB_TYPE_1_CYS"/>
    <property type="match status" value="1"/>
</dbReference>
<evidence type="ECO:0000256" key="12">
    <source>
        <dbReference type="ARBA" id="ARBA00045139"/>
    </source>
</evidence>
<evidence type="ECO:0000256" key="4">
    <source>
        <dbReference type="ARBA" id="ARBA00022597"/>
    </source>
</evidence>
<dbReference type="RefSeq" id="WP_103103463.1">
    <property type="nucleotide sequence ID" value="NZ_BDEC01000039.1"/>
</dbReference>
<dbReference type="FunFam" id="3.30.1360.60:FF:000001">
    <property type="entry name" value="PTS system glucose-specific IIBC component PtsG"/>
    <property type="match status" value="1"/>
</dbReference>
<proteinExistence type="predicted"/>
<dbReference type="Pfam" id="PF00367">
    <property type="entry name" value="PTS_EIIB"/>
    <property type="match status" value="1"/>
</dbReference>
<dbReference type="InterPro" id="IPR050558">
    <property type="entry name" value="PTS_Sugar-Specific_Components"/>
</dbReference>
<feature type="transmembrane region" description="Helical" evidence="17">
    <location>
        <begin position="382"/>
        <end position="407"/>
    </location>
</feature>
<dbReference type="Proteomes" id="UP000236214">
    <property type="component" value="Unassembled WGS sequence"/>
</dbReference>
<evidence type="ECO:0000256" key="1">
    <source>
        <dbReference type="ARBA" id="ARBA00004651"/>
    </source>
</evidence>
<keyword evidence="10 17" id="KW-0472">Membrane</keyword>
<dbReference type="InterPro" id="IPR001127">
    <property type="entry name" value="PTS_EIIA_1_perm"/>
</dbReference>
<dbReference type="GO" id="GO:0008982">
    <property type="term" value="F:protein-N(PI)-phosphohistidine-sugar phosphotransferase activity"/>
    <property type="evidence" value="ECO:0007669"/>
    <property type="project" value="InterPro"/>
</dbReference>
<evidence type="ECO:0000256" key="11">
    <source>
        <dbReference type="ARBA" id="ARBA00044053"/>
    </source>
</evidence>
<feature type="transmembrane region" description="Helical" evidence="17">
    <location>
        <begin position="427"/>
        <end position="449"/>
    </location>
</feature>
<evidence type="ECO:0000256" key="3">
    <source>
        <dbReference type="ARBA" id="ARBA00022475"/>
    </source>
</evidence>
<keyword evidence="8" id="KW-0418">Kinase</keyword>
<feature type="domain" description="PTS EIIB type-1" evidence="19">
    <location>
        <begin position="4"/>
        <end position="85"/>
    </location>
</feature>
<evidence type="ECO:0000256" key="5">
    <source>
        <dbReference type="ARBA" id="ARBA00022679"/>
    </source>
</evidence>
<dbReference type="NCBIfam" id="TIGR01995">
    <property type="entry name" value="PTS-II-ABC-beta"/>
    <property type="match status" value="1"/>
</dbReference>
<dbReference type="GO" id="GO:0009401">
    <property type="term" value="P:phosphoenolpyruvate-dependent sugar phosphotransferase system"/>
    <property type="evidence" value="ECO:0007669"/>
    <property type="project" value="UniProtKB-KW"/>
</dbReference>
<comment type="caution">
    <text evidence="21">The sequence shown here is derived from an EMBL/GenBank/DDBJ whole genome shotgun (WGS) entry which is preliminary data.</text>
</comment>
<evidence type="ECO:0000256" key="15">
    <source>
        <dbReference type="ARBA" id="ARBA00081008"/>
    </source>
</evidence>
<dbReference type="PANTHER" id="PTHR30175:SF1">
    <property type="entry name" value="PTS SYSTEM ARBUTIN-, CELLOBIOSE-, AND SALICIN-SPECIFIC EIIBC COMPONENT-RELATED"/>
    <property type="match status" value="1"/>
</dbReference>
<comment type="catalytic activity">
    <reaction evidence="13">
        <text>N(pros)-phospho-L-histidyl-[protein](out) + sucrose = sucrose 6(G)-phosphate(in) + L-histidyl-[protein]</text>
        <dbReference type="Rhea" id="RHEA:49236"/>
        <dbReference type="Rhea" id="RHEA-COMP:9745"/>
        <dbReference type="Rhea" id="RHEA-COMP:9746"/>
        <dbReference type="ChEBI" id="CHEBI:17992"/>
        <dbReference type="ChEBI" id="CHEBI:29979"/>
        <dbReference type="ChEBI" id="CHEBI:64837"/>
        <dbReference type="ChEBI" id="CHEBI:91002"/>
        <dbReference type="EC" id="2.7.1.211"/>
    </reaction>
</comment>